<dbReference type="Gene3D" id="1.10.10.1140">
    <property type="entry name" value="Glutamine-dependent NAD+ synthetase, C-terminal domain"/>
    <property type="match status" value="1"/>
</dbReference>
<dbReference type="GO" id="GO:0005737">
    <property type="term" value="C:cytoplasm"/>
    <property type="evidence" value="ECO:0007669"/>
    <property type="project" value="InterPro"/>
</dbReference>
<comment type="similarity">
    <text evidence="2 7 8">In the C-terminal section; belongs to the NAD synthetase family.</text>
</comment>
<organism evidence="12 14">
    <name type="scientific">Turicibacter bilis</name>
    <dbReference type="NCBI Taxonomy" id="2735723"/>
    <lineage>
        <taxon>Bacteria</taxon>
        <taxon>Bacillati</taxon>
        <taxon>Bacillota</taxon>
        <taxon>Erysipelotrichia</taxon>
        <taxon>Erysipelotrichales</taxon>
        <taxon>Turicibacteraceae</taxon>
        <taxon>Turicibacter</taxon>
    </lineage>
</organism>
<evidence type="ECO:0000256" key="4">
    <source>
        <dbReference type="ARBA" id="ARBA00022741"/>
    </source>
</evidence>
<dbReference type="PROSITE" id="PS50263">
    <property type="entry name" value="CN_HYDROLASE"/>
    <property type="match status" value="1"/>
</dbReference>
<feature type="binding site" evidence="7">
    <location>
        <position position="198"/>
    </location>
    <ligand>
        <name>L-glutamine</name>
        <dbReference type="ChEBI" id="CHEBI:58359"/>
    </ligand>
</feature>
<dbReference type="Proteomes" id="UP001058072">
    <property type="component" value="Chromosome"/>
</dbReference>
<evidence type="ECO:0000313" key="12">
    <source>
        <dbReference type="EMBL" id="UUF07763.1"/>
    </source>
</evidence>
<reference evidence="12 13" key="1">
    <citation type="submission" date="2021-03" db="EMBL/GenBank/DDBJ databases">
        <title>Comparative Genomics and Metabolomics in the genus Turicibacter.</title>
        <authorList>
            <person name="Maki J."/>
            <person name="Looft T."/>
        </authorList>
    </citation>
    <scope>NUCLEOTIDE SEQUENCE</scope>
    <source>
        <strain evidence="12">ISU324</strain>
        <strain evidence="11 13">MMM721</strain>
    </source>
</reference>
<dbReference type="Proteomes" id="UP001058016">
    <property type="component" value="Chromosome"/>
</dbReference>
<comment type="similarity">
    <text evidence="9">Belongs to the NAD synthetase family.</text>
</comment>
<dbReference type="EMBL" id="CP071249">
    <property type="protein sequence ID" value="UUF06513.1"/>
    <property type="molecule type" value="Genomic_DNA"/>
</dbReference>
<comment type="function">
    <text evidence="7">Catalyzes the ATP-dependent amidation of deamido-NAD to form NAD. Uses L-glutamine as a nitrogen source.</text>
</comment>
<evidence type="ECO:0000256" key="2">
    <source>
        <dbReference type="ARBA" id="ARBA00007145"/>
    </source>
</evidence>
<comment type="pathway">
    <text evidence="1 7 8">Cofactor biosynthesis; NAD(+) biosynthesis; NAD(+) from deamido-NAD(+) (L-Gln route): step 1/1.</text>
</comment>
<accession>A0A9Q9CQ58</accession>
<keyword evidence="5 7" id="KW-0067">ATP-binding</keyword>
<feature type="binding site" evidence="7">
    <location>
        <begin position="356"/>
        <end position="363"/>
    </location>
    <ligand>
        <name>ATP</name>
        <dbReference type="ChEBI" id="CHEBI:30616"/>
    </ligand>
</feature>
<feature type="binding site" evidence="7">
    <location>
        <position position="471"/>
    </location>
    <ligand>
        <name>deamido-NAD(+)</name>
        <dbReference type="ChEBI" id="CHEBI:58437"/>
        <note>ligand shared between two neighboring subunits</note>
    </ligand>
</feature>
<keyword evidence="3 7" id="KW-0436">Ligase</keyword>
<dbReference type="SUPFAM" id="SSF52402">
    <property type="entry name" value="Adenine nucleotide alpha hydrolases-like"/>
    <property type="match status" value="1"/>
</dbReference>
<dbReference type="GO" id="GO:0009435">
    <property type="term" value="P:NAD+ biosynthetic process"/>
    <property type="evidence" value="ECO:0007669"/>
    <property type="project" value="UniProtKB-UniRule"/>
</dbReference>
<dbReference type="InterPro" id="IPR041856">
    <property type="entry name" value="NAD+_synth_C"/>
</dbReference>
<dbReference type="NCBIfam" id="NF002730">
    <property type="entry name" value="PRK02628.1"/>
    <property type="match status" value="1"/>
</dbReference>
<dbReference type="SUPFAM" id="SSF56317">
    <property type="entry name" value="Carbon-nitrogen hydrolase"/>
    <property type="match status" value="1"/>
</dbReference>
<dbReference type="InterPro" id="IPR022310">
    <property type="entry name" value="NAD/GMP_synthase"/>
</dbReference>
<evidence type="ECO:0000256" key="6">
    <source>
        <dbReference type="ARBA" id="ARBA00023027"/>
    </source>
</evidence>
<evidence type="ECO:0000256" key="8">
    <source>
        <dbReference type="PIRNR" id="PIRNR006630"/>
    </source>
</evidence>
<protein>
    <recommendedName>
        <fullName evidence="7 8">Glutamine-dependent NAD(+) synthetase</fullName>
        <ecNumber evidence="7 8">6.3.5.1</ecNumber>
    </recommendedName>
    <alternativeName>
        <fullName evidence="7 8">NAD(+) synthase [glutamine-hydrolyzing]</fullName>
    </alternativeName>
</protein>
<proteinExistence type="inferred from homology"/>
<dbReference type="PANTHER" id="PTHR23090:SF9">
    <property type="entry name" value="GLUTAMINE-DEPENDENT NAD(+) SYNTHETASE"/>
    <property type="match status" value="1"/>
</dbReference>
<dbReference type="AlphaFoldDB" id="A0A9Q9CQ58"/>
<feature type="binding site" evidence="7">
    <location>
        <begin position="476"/>
        <end position="479"/>
    </location>
    <ligand>
        <name>deamido-NAD(+)</name>
        <dbReference type="ChEBI" id="CHEBI:58437"/>
        <note>ligand shared between two neighboring subunits</note>
    </ligand>
</feature>
<feature type="binding site" evidence="7">
    <location>
        <position position="442"/>
    </location>
    <ligand>
        <name>deamido-NAD(+)</name>
        <dbReference type="ChEBI" id="CHEBI:58437"/>
        <note>ligand shared between two neighboring subunits</note>
    </ligand>
</feature>
<keyword evidence="4 7" id="KW-0547">Nucleotide-binding</keyword>
<dbReference type="EMBL" id="CP071250">
    <property type="protein sequence ID" value="UUF07763.1"/>
    <property type="molecule type" value="Genomic_DNA"/>
</dbReference>
<dbReference type="Gene3D" id="3.40.50.620">
    <property type="entry name" value="HUPs"/>
    <property type="match status" value="1"/>
</dbReference>
<comment type="catalytic activity">
    <reaction evidence="7 8">
        <text>deamido-NAD(+) + L-glutamine + ATP + H2O = L-glutamate + AMP + diphosphate + NAD(+) + H(+)</text>
        <dbReference type="Rhea" id="RHEA:24384"/>
        <dbReference type="ChEBI" id="CHEBI:15377"/>
        <dbReference type="ChEBI" id="CHEBI:15378"/>
        <dbReference type="ChEBI" id="CHEBI:29985"/>
        <dbReference type="ChEBI" id="CHEBI:30616"/>
        <dbReference type="ChEBI" id="CHEBI:33019"/>
        <dbReference type="ChEBI" id="CHEBI:57540"/>
        <dbReference type="ChEBI" id="CHEBI:58359"/>
        <dbReference type="ChEBI" id="CHEBI:58437"/>
        <dbReference type="ChEBI" id="CHEBI:456215"/>
        <dbReference type="EC" id="6.3.5.1"/>
    </reaction>
</comment>
<keyword evidence="6 7" id="KW-0520">NAD</keyword>
<feature type="domain" description="CN hydrolase" evidence="10">
    <location>
        <begin position="7"/>
        <end position="272"/>
    </location>
</feature>
<feature type="active site" description="Nucleophile; for glutaminase activity" evidence="7">
    <location>
        <position position="171"/>
    </location>
</feature>
<feature type="binding site" evidence="7">
    <location>
        <position position="466"/>
    </location>
    <ligand>
        <name>ATP</name>
        <dbReference type="ChEBI" id="CHEBI:30616"/>
    </ligand>
</feature>
<evidence type="ECO:0000259" key="10">
    <source>
        <dbReference type="PROSITE" id="PS50263"/>
    </source>
</evidence>
<dbReference type="InterPro" id="IPR003010">
    <property type="entry name" value="C-N_Hydrolase"/>
</dbReference>
<dbReference type="Gene3D" id="3.60.110.10">
    <property type="entry name" value="Carbon-nitrogen hydrolase"/>
    <property type="match status" value="1"/>
</dbReference>
<dbReference type="NCBIfam" id="TIGR00552">
    <property type="entry name" value="nadE"/>
    <property type="match status" value="1"/>
</dbReference>
<dbReference type="GO" id="GO:0005524">
    <property type="term" value="F:ATP binding"/>
    <property type="evidence" value="ECO:0007669"/>
    <property type="project" value="UniProtKB-UniRule"/>
</dbReference>
<evidence type="ECO:0000256" key="1">
    <source>
        <dbReference type="ARBA" id="ARBA00005188"/>
    </source>
</evidence>
<evidence type="ECO:0000313" key="14">
    <source>
        <dbReference type="Proteomes" id="UP001058072"/>
    </source>
</evidence>
<dbReference type="GO" id="GO:0008795">
    <property type="term" value="F:NAD+ synthase activity"/>
    <property type="evidence" value="ECO:0007669"/>
    <property type="project" value="UniProtKB-UniRule"/>
</dbReference>
<feature type="active site" description="For glutaminase activity" evidence="7">
    <location>
        <position position="115"/>
    </location>
</feature>
<dbReference type="PIRSF" id="PIRSF006630">
    <property type="entry name" value="NADS_GAT"/>
    <property type="match status" value="1"/>
</dbReference>
<dbReference type="GO" id="GO:0003952">
    <property type="term" value="F:NAD+ synthase (glutamine-hydrolyzing) activity"/>
    <property type="evidence" value="ECO:0007669"/>
    <property type="project" value="UniProtKB-UniRule"/>
</dbReference>
<evidence type="ECO:0000256" key="7">
    <source>
        <dbReference type="HAMAP-Rule" id="MF_02090"/>
    </source>
</evidence>
<dbReference type="HAMAP" id="MF_02090">
    <property type="entry name" value="NadE_glutamine_dep"/>
    <property type="match status" value="1"/>
</dbReference>
<sequence>MFHNGFLKVATSSPKVSVGDPIANVEVMLKSLKVAQDHQAGVLVFPELSICGYTCGDLLFQTYLLQDVKKAIEILLERNPFDGVFTVGAPIAIHRNLYNCAIVIQKDKILGIIPKYYLPNDMEFYEERWFTRGYEIVKHYEEIEFLGRKVPFGDLIFDNYTYDLSFGVEICQDLWVPSSPSQRLALNGADIILNLSTSNEVYQKSRMRRDLVRIQSSKLVAGYIYCSSGVYESTTDGVFGGHSLISQNGTLLAESDMFSREELNVMFADLDISKIQFDRRRSSAFRQSAEDNMDFLQHVSFDLVENQNYTFEQPLDPTPFVPKSEEKEAFEEMMNIQMAGLAKRIEHTGAQTILIGVSGGLDSTLALLLAAKTFDLINMPRKNIIAYTIRGFGTSNRTNTNANNLMKTLGVTHHDIDLRESVLAHFETIGHDPNVVDVTYENAQARERTNILMNLANKMNGLVLGTGNMSELALGWCTYNGDQMSMYAINAGIPKTLVKFMVKQFMLRESQALTANDEDAKLLQYTLGDVLDTPISPELINTEQHTEEIIGKYEIHDFILYHMLNNGDTEDRIYALMKEAFKGEFEEEKLLEYLQIFYRRFYSQQFKRSAMPDGPKVLDISLSPRTDWRMPSDANYRRRV</sequence>
<feature type="active site" description="Proton acceptor; for glutaminase activity" evidence="7">
    <location>
        <position position="47"/>
    </location>
</feature>
<feature type="binding site" evidence="7">
    <location>
        <position position="607"/>
    </location>
    <ligand>
        <name>deamido-NAD(+)</name>
        <dbReference type="ChEBI" id="CHEBI:58437"/>
        <note>ligand shared between two neighboring subunits</note>
    </ligand>
</feature>
<evidence type="ECO:0000313" key="11">
    <source>
        <dbReference type="EMBL" id="UUF06513.1"/>
    </source>
</evidence>
<dbReference type="GO" id="GO:0004359">
    <property type="term" value="F:glutaminase activity"/>
    <property type="evidence" value="ECO:0007669"/>
    <property type="project" value="InterPro"/>
</dbReference>
<dbReference type="CDD" id="cd07570">
    <property type="entry name" value="GAT_Gln-NAD-synth"/>
    <property type="match status" value="1"/>
</dbReference>
<dbReference type="EC" id="6.3.5.1" evidence="7 8"/>
<evidence type="ECO:0000256" key="3">
    <source>
        <dbReference type="ARBA" id="ARBA00022598"/>
    </source>
</evidence>
<feature type="binding site" evidence="7">
    <location>
        <position position="204"/>
    </location>
    <ligand>
        <name>L-glutamine</name>
        <dbReference type="ChEBI" id="CHEBI:58359"/>
    </ligand>
</feature>
<evidence type="ECO:0000256" key="5">
    <source>
        <dbReference type="ARBA" id="ARBA00022840"/>
    </source>
</evidence>
<evidence type="ECO:0000313" key="13">
    <source>
        <dbReference type="Proteomes" id="UP001058016"/>
    </source>
</evidence>
<dbReference type="CDD" id="cd00553">
    <property type="entry name" value="NAD_synthase"/>
    <property type="match status" value="1"/>
</dbReference>
<dbReference type="InterPro" id="IPR003694">
    <property type="entry name" value="NAD_synthase"/>
</dbReference>
<dbReference type="Pfam" id="PF00795">
    <property type="entry name" value="CN_hydrolase"/>
    <property type="match status" value="1"/>
</dbReference>
<evidence type="ECO:0000256" key="9">
    <source>
        <dbReference type="RuleBase" id="RU003811"/>
    </source>
</evidence>
<dbReference type="InterPro" id="IPR014729">
    <property type="entry name" value="Rossmann-like_a/b/a_fold"/>
</dbReference>
<name>A0A9Q9CQ58_9FIRM</name>
<dbReference type="RefSeq" id="WP_055304719.1">
    <property type="nucleotide sequence ID" value="NZ_CP071249.1"/>
</dbReference>
<dbReference type="InterPro" id="IPR014445">
    <property type="entry name" value="Gln-dep_NAD_synthase"/>
</dbReference>
<dbReference type="InterPro" id="IPR036526">
    <property type="entry name" value="C-N_Hydrolase_sf"/>
</dbReference>
<gene>
    <name evidence="7" type="primary">nadE</name>
    <name evidence="11" type="ORF">J0J69_02700</name>
    <name evidence="12" type="ORF">J0J70_09040</name>
</gene>
<comment type="caution">
    <text evidence="7">Lacks conserved residue(s) required for the propagation of feature annotation.</text>
</comment>
<keyword evidence="13" id="KW-1185">Reference proteome</keyword>
<dbReference type="PANTHER" id="PTHR23090">
    <property type="entry name" value="NH 3 /GLUTAMINE-DEPENDENT NAD + SYNTHETASE"/>
    <property type="match status" value="1"/>
</dbReference>
<dbReference type="Pfam" id="PF02540">
    <property type="entry name" value="NAD_synthase"/>
    <property type="match status" value="1"/>
</dbReference>